<feature type="chain" id="PRO_5028260809" evidence="2">
    <location>
        <begin position="28"/>
        <end position="962"/>
    </location>
</feature>
<evidence type="ECO:0000259" key="3">
    <source>
        <dbReference type="SMART" id="SM00939"/>
    </source>
</evidence>
<dbReference type="InterPro" id="IPR026444">
    <property type="entry name" value="Secre_tail"/>
</dbReference>
<dbReference type="GO" id="GO:0008239">
    <property type="term" value="F:dipeptidyl-peptidase activity"/>
    <property type="evidence" value="ECO:0007669"/>
    <property type="project" value="InterPro"/>
</dbReference>
<name>A0A6S6TUJ3_9BACT</name>
<dbReference type="Gene3D" id="2.60.120.260">
    <property type="entry name" value="Galactose-binding domain-like"/>
    <property type="match status" value="1"/>
</dbReference>
<keyword evidence="2" id="KW-0732">Signal</keyword>
<accession>A0A6S6TUJ3</accession>
<dbReference type="InterPro" id="IPR005674">
    <property type="entry name" value="CocE/Ser_esterase"/>
</dbReference>
<dbReference type="Pfam" id="PF02129">
    <property type="entry name" value="Peptidase_S15"/>
    <property type="match status" value="1"/>
</dbReference>
<dbReference type="Gene3D" id="3.40.50.1820">
    <property type="entry name" value="alpha/beta hydrolase"/>
    <property type="match status" value="2"/>
</dbReference>
<dbReference type="SUPFAM" id="SSF49785">
    <property type="entry name" value="Galactose-binding domain-like"/>
    <property type="match status" value="1"/>
</dbReference>
<evidence type="ECO:0000313" key="4">
    <source>
        <dbReference type="EMBL" id="CAA6823064.1"/>
    </source>
</evidence>
<feature type="domain" description="Xaa-Pro dipeptidyl-peptidase C-terminal" evidence="3">
    <location>
        <begin position="569"/>
        <end position="862"/>
    </location>
</feature>
<dbReference type="InterPro" id="IPR008979">
    <property type="entry name" value="Galactose-bd-like_sf"/>
</dbReference>
<dbReference type="EMBL" id="CACVAQ010000322">
    <property type="protein sequence ID" value="CAA6823064.1"/>
    <property type="molecule type" value="Genomic_DNA"/>
</dbReference>
<keyword evidence="1" id="KW-0378">Hydrolase</keyword>
<dbReference type="InterPro" id="IPR000383">
    <property type="entry name" value="Xaa-Pro-like_dom"/>
</dbReference>
<dbReference type="SMART" id="SM00939">
    <property type="entry name" value="PepX_C"/>
    <property type="match status" value="1"/>
</dbReference>
<dbReference type="NCBIfam" id="TIGR04183">
    <property type="entry name" value="Por_Secre_tail"/>
    <property type="match status" value="1"/>
</dbReference>
<evidence type="ECO:0000256" key="2">
    <source>
        <dbReference type="SAM" id="SignalP"/>
    </source>
</evidence>
<dbReference type="NCBIfam" id="TIGR00976">
    <property type="entry name" value="CocE_NonD"/>
    <property type="match status" value="1"/>
</dbReference>
<dbReference type="SUPFAM" id="SSF53474">
    <property type="entry name" value="alpha/beta-Hydrolases"/>
    <property type="match status" value="1"/>
</dbReference>
<dbReference type="InterPro" id="IPR029058">
    <property type="entry name" value="AB_hydrolase_fold"/>
</dbReference>
<sequence>MLLNKVPFSLSFYLSILSLLSIAPTYAQNNNGLLDQIEELGTKLSVPIRAPGGVDLATDVYLPITTDSLVINTTVLGQNISLELIPKGTQIVVYPEMIDSTGNWVPNPNPYQLPIILTRTPYGKEGLGGAGSVIPLFGYVYANQDVRGKEASEGVYLPMYSDGWKKAPYHNYNHLLDIINTTDSTNGRFHEDGWTTYQYLLNGLKKDFDLDGDGINETNSTIGNGTIGTFGASAFAIPHFQLMASNYIDPSPNVPGFKGNIALIATGEHYNTTGFHNGVFRQGLAGQWLKKEMETLQDSIGADNSLTNALHTPFDYALPTKADVLHNTLEHYTGYKYPNSTLANAYPSSIGRAEMDISAAPINANGFGDSNGTFSRYNNMNVPTYHLTGWYDLFVDGQIKTWRNLKTHTNTHQKIIIGPWAHTSITMNESGDLVYPKQVSDLLGFDASGVGFGNISDLDFSKVLGSEPIEFLRYTLNSNGYVKLGDPVIRIPESNTWQGNNLKVRIPSENYDLTLIQVLNFVAGQGSLPDIPVEAQLGILPAVNVDIPFPNVLGLLPALPFSLDAPIAEPKDIDFDTVPDIRFYVIGPTDSLVGNETVGNYWYASTEFPLSQGVNYTPFYLHQNGLVDGLRPTVDEGNKSYVHDPNSPVRTVGGGNLFIENPDGRDSHGQMNLADSSIIDSTLNHPGVIQFETMVLNDTFSMIGIPKATLYAASEPQLNSSGETDTDFFVRILDVYPDGKEYLVIEGAINARARVYAKSLYDDNEDNNALFSNIQVGQVYEYQFNLLPIAYTFGKQHKMKVLISSSNYPRYMANPNIPLEDGDFFRRTPNDGQTYTFQNQTYSARIADNSIYFSDSLASRLELPIYGRNPFTINVDKINNEADNSSIYVSPNPATDYLLVTLTESTSGLVSVYNALGQLVLQTDMTTQTKQLDVQNLAAGVYRLHFEDATTKSKQVTSFVKR</sequence>
<evidence type="ECO:0000256" key="1">
    <source>
        <dbReference type="ARBA" id="ARBA00022801"/>
    </source>
</evidence>
<proteinExistence type="predicted"/>
<organism evidence="4">
    <name type="scientific">uncultured Aureispira sp</name>
    <dbReference type="NCBI Taxonomy" id="1331704"/>
    <lineage>
        <taxon>Bacteria</taxon>
        <taxon>Pseudomonadati</taxon>
        <taxon>Bacteroidota</taxon>
        <taxon>Saprospiria</taxon>
        <taxon>Saprospirales</taxon>
        <taxon>Saprospiraceae</taxon>
        <taxon>Aureispira</taxon>
        <taxon>environmental samples</taxon>
    </lineage>
</organism>
<dbReference type="AlphaFoldDB" id="A0A6S6TUJ3"/>
<feature type="signal peptide" evidence="2">
    <location>
        <begin position="1"/>
        <end position="27"/>
    </location>
</feature>
<dbReference type="InterPro" id="IPR013736">
    <property type="entry name" value="Xaa-Pro_dipept_C"/>
</dbReference>
<dbReference type="Pfam" id="PF18962">
    <property type="entry name" value="Por_Secre_tail"/>
    <property type="match status" value="1"/>
</dbReference>
<protein>
    <submittedName>
        <fullName evidence="4">T9SS C-terminal target domain-containing protein</fullName>
    </submittedName>
</protein>
<gene>
    <name evidence="4" type="ORF">HELGO_WM19017</name>
</gene>
<reference evidence="4" key="1">
    <citation type="submission" date="2020-01" db="EMBL/GenBank/DDBJ databases">
        <authorList>
            <person name="Meier V. D."/>
            <person name="Meier V D."/>
        </authorList>
    </citation>
    <scope>NUCLEOTIDE SEQUENCE</scope>
    <source>
        <strain evidence="4">HLG_WM_MAG_10</strain>
    </source>
</reference>
<dbReference type="Pfam" id="PF08530">
    <property type="entry name" value="PepX_C"/>
    <property type="match status" value="1"/>
</dbReference>